<dbReference type="InterPro" id="IPR000847">
    <property type="entry name" value="LysR_HTH_N"/>
</dbReference>
<dbReference type="InterPro" id="IPR005119">
    <property type="entry name" value="LysR_subst-bd"/>
</dbReference>
<dbReference type="EMBL" id="FOSZ01000001">
    <property type="protein sequence ID" value="SFK53548.1"/>
    <property type="molecule type" value="Genomic_DNA"/>
</dbReference>
<proteinExistence type="inferred from homology"/>
<dbReference type="GO" id="GO:0003677">
    <property type="term" value="F:DNA binding"/>
    <property type="evidence" value="ECO:0007669"/>
    <property type="project" value="UniProtKB-KW"/>
</dbReference>
<evidence type="ECO:0000259" key="5">
    <source>
        <dbReference type="PROSITE" id="PS50931"/>
    </source>
</evidence>
<keyword evidence="4" id="KW-0804">Transcription</keyword>
<dbReference type="GO" id="GO:0005829">
    <property type="term" value="C:cytosol"/>
    <property type="evidence" value="ECO:0007669"/>
    <property type="project" value="TreeGrafter"/>
</dbReference>
<gene>
    <name evidence="6" type="ORF">SAMN04488036_101266</name>
</gene>
<dbReference type="InterPro" id="IPR036390">
    <property type="entry name" value="WH_DNA-bd_sf"/>
</dbReference>
<evidence type="ECO:0000256" key="3">
    <source>
        <dbReference type="ARBA" id="ARBA00023125"/>
    </source>
</evidence>
<reference evidence="7" key="1">
    <citation type="submission" date="2016-10" db="EMBL/GenBank/DDBJ databases">
        <authorList>
            <person name="Varghese N."/>
            <person name="Submissions S."/>
        </authorList>
    </citation>
    <scope>NUCLEOTIDE SEQUENCE [LARGE SCALE GENOMIC DNA]</scope>
    <source>
        <strain evidence="7">DSM 28453</strain>
    </source>
</reference>
<dbReference type="STRING" id="1280847.SAMN04488036_101266"/>
<dbReference type="PANTHER" id="PTHR30419">
    <property type="entry name" value="HTH-TYPE TRANSCRIPTIONAL REGULATOR YBHD"/>
    <property type="match status" value="1"/>
</dbReference>
<protein>
    <submittedName>
        <fullName evidence="6">Transcriptional regulator, LysR family</fullName>
    </submittedName>
</protein>
<dbReference type="InterPro" id="IPR036388">
    <property type="entry name" value="WH-like_DNA-bd_sf"/>
</dbReference>
<organism evidence="6 7">
    <name type="scientific">Shimia haliotis</name>
    <dbReference type="NCBI Taxonomy" id="1280847"/>
    <lineage>
        <taxon>Bacteria</taxon>
        <taxon>Pseudomonadati</taxon>
        <taxon>Pseudomonadota</taxon>
        <taxon>Alphaproteobacteria</taxon>
        <taxon>Rhodobacterales</taxon>
        <taxon>Roseobacteraceae</taxon>
    </lineage>
</organism>
<dbReference type="Gene3D" id="1.10.10.10">
    <property type="entry name" value="Winged helix-like DNA-binding domain superfamily/Winged helix DNA-binding domain"/>
    <property type="match status" value="1"/>
</dbReference>
<evidence type="ECO:0000256" key="2">
    <source>
        <dbReference type="ARBA" id="ARBA00023015"/>
    </source>
</evidence>
<dbReference type="Pfam" id="PF03466">
    <property type="entry name" value="LysR_substrate"/>
    <property type="match status" value="1"/>
</dbReference>
<dbReference type="SUPFAM" id="SSF46785">
    <property type="entry name" value="Winged helix' DNA-binding domain"/>
    <property type="match status" value="1"/>
</dbReference>
<dbReference type="InterPro" id="IPR050950">
    <property type="entry name" value="HTH-type_LysR_regulators"/>
</dbReference>
<dbReference type="PRINTS" id="PR00039">
    <property type="entry name" value="HTHLYSR"/>
</dbReference>
<dbReference type="OrthoDB" id="3252676at2"/>
<evidence type="ECO:0000256" key="1">
    <source>
        <dbReference type="ARBA" id="ARBA00009437"/>
    </source>
</evidence>
<evidence type="ECO:0000256" key="4">
    <source>
        <dbReference type="ARBA" id="ARBA00023163"/>
    </source>
</evidence>
<dbReference type="PROSITE" id="PS50931">
    <property type="entry name" value="HTH_LYSR"/>
    <property type="match status" value="1"/>
</dbReference>
<evidence type="ECO:0000313" key="6">
    <source>
        <dbReference type="EMBL" id="SFK53548.1"/>
    </source>
</evidence>
<sequence>MIKIDMLRCFSTVAQFGTLSEAALRLGRTQSALSMTLKQLEEHLGARLFETERKNKLTPLGQEVFRLAQQQLRQFDDTVHAIEAASNAPRGLLRIASIPSAASLALPDAIAALMQTHPHLKVDLRDMDSEMVAEAMLHGQADLGITSRRQPLTGTRQEVLFEDSFGLLCGVKHPLAGQENPTFEDVFGANFIRNNLCDHIEHNAVKAALQNANLTVHNTHSLIAMVRTHEWVTILPQSVARALPSELTFKSIHGLCERRTVSLLISERTRFPDLVDDFAMTLRHCDWTVPGSSAAYAS</sequence>
<keyword evidence="3" id="KW-0238">DNA-binding</keyword>
<feature type="domain" description="HTH lysR-type" evidence="5">
    <location>
        <begin position="2"/>
        <end position="60"/>
    </location>
</feature>
<keyword evidence="7" id="KW-1185">Reference proteome</keyword>
<name>A0A1I4AAW8_9RHOB</name>
<dbReference type="RefSeq" id="WP_093319309.1">
    <property type="nucleotide sequence ID" value="NZ_FOSZ01000001.1"/>
</dbReference>
<accession>A0A1I4AAW8</accession>
<dbReference type="Gene3D" id="3.40.190.10">
    <property type="entry name" value="Periplasmic binding protein-like II"/>
    <property type="match status" value="2"/>
</dbReference>
<dbReference type="AlphaFoldDB" id="A0A1I4AAW8"/>
<dbReference type="Proteomes" id="UP000198851">
    <property type="component" value="Unassembled WGS sequence"/>
</dbReference>
<dbReference type="CDD" id="cd05466">
    <property type="entry name" value="PBP2_LTTR_substrate"/>
    <property type="match status" value="1"/>
</dbReference>
<keyword evidence="2" id="KW-0805">Transcription regulation</keyword>
<evidence type="ECO:0000313" key="7">
    <source>
        <dbReference type="Proteomes" id="UP000198851"/>
    </source>
</evidence>
<dbReference type="SUPFAM" id="SSF53850">
    <property type="entry name" value="Periplasmic binding protein-like II"/>
    <property type="match status" value="1"/>
</dbReference>
<dbReference type="Pfam" id="PF00126">
    <property type="entry name" value="HTH_1"/>
    <property type="match status" value="1"/>
</dbReference>
<dbReference type="GO" id="GO:0003700">
    <property type="term" value="F:DNA-binding transcription factor activity"/>
    <property type="evidence" value="ECO:0007669"/>
    <property type="project" value="InterPro"/>
</dbReference>
<comment type="similarity">
    <text evidence="1">Belongs to the LysR transcriptional regulatory family.</text>
</comment>